<dbReference type="EMBL" id="CM047897">
    <property type="protein sequence ID" value="KAJ0110797.1"/>
    <property type="molecule type" value="Genomic_DNA"/>
</dbReference>
<organism evidence="1 2">
    <name type="scientific">Pistacia atlantica</name>
    <dbReference type="NCBI Taxonomy" id="434234"/>
    <lineage>
        <taxon>Eukaryota</taxon>
        <taxon>Viridiplantae</taxon>
        <taxon>Streptophyta</taxon>
        <taxon>Embryophyta</taxon>
        <taxon>Tracheophyta</taxon>
        <taxon>Spermatophyta</taxon>
        <taxon>Magnoliopsida</taxon>
        <taxon>eudicotyledons</taxon>
        <taxon>Gunneridae</taxon>
        <taxon>Pentapetalae</taxon>
        <taxon>rosids</taxon>
        <taxon>malvids</taxon>
        <taxon>Sapindales</taxon>
        <taxon>Anacardiaceae</taxon>
        <taxon>Pistacia</taxon>
    </lineage>
</organism>
<keyword evidence="2" id="KW-1185">Reference proteome</keyword>
<sequence length="511" mass="56463">MAPSNPMYHHSHPPILPRGLPGPPYCGSYLDMAQHCSANKKAMKMEILLCVKRVVKQITCLVVMETVKGHSPVVIHYLITVYGTPEMAFLFFPSLVNATAVEAGVRCFCQDGFEGDGFANGIGCIKSCIKDGREAYGKDCFAKRKSEKEVVIVAGVLAPAFIIASLFALFCLLKRPGKAGAFDHEQGHFHSTISFRKACRTQLFTYHELDEATKGFKDGQKLVESTNGSIYAGVIGDGSHVAVHKVRCENDRDLIQVLSQVEVLSAILHRNLARLLGCCIDSEYSPLVVYEYPANGTLEEHLRQSSEHKTGLDWYKRLIIAAEAASVLAFLQYEISPPIFHQYLKSGYVFLDEDYSVKIAGFGLLSTGPEIGSNSRNNHEGLPSQQNDVYDFGVLLLEIITGSKHVDQPTVALQKIRSGKLEEIVDPTLYYHEQPIFRREQIEIVADLATRCLLFGRDGKIGMIDVAKELIHVTKESIDGGSKRGPALEETFSNSSLLQMISMSPDSIYVP</sequence>
<comment type="caution">
    <text evidence="1">The sequence shown here is derived from an EMBL/GenBank/DDBJ whole genome shotgun (WGS) entry which is preliminary data.</text>
</comment>
<evidence type="ECO:0000313" key="2">
    <source>
        <dbReference type="Proteomes" id="UP001164250"/>
    </source>
</evidence>
<name>A0ACC1C596_9ROSI</name>
<dbReference type="Proteomes" id="UP001164250">
    <property type="component" value="Chromosome 1"/>
</dbReference>
<accession>A0ACC1C596</accession>
<reference evidence="2" key="1">
    <citation type="journal article" date="2023" name="G3 (Bethesda)">
        <title>Genome assembly and association tests identify interacting loci associated with vigor, precocity, and sex in interspecific pistachio rootstocks.</title>
        <authorList>
            <person name="Palmer W."/>
            <person name="Jacygrad E."/>
            <person name="Sagayaradj S."/>
            <person name="Cavanaugh K."/>
            <person name="Han R."/>
            <person name="Bertier L."/>
            <person name="Beede B."/>
            <person name="Kafkas S."/>
            <person name="Golino D."/>
            <person name="Preece J."/>
            <person name="Michelmore R."/>
        </authorList>
    </citation>
    <scope>NUCLEOTIDE SEQUENCE [LARGE SCALE GENOMIC DNA]</scope>
</reference>
<gene>
    <name evidence="1" type="ORF">Patl1_00704</name>
</gene>
<protein>
    <submittedName>
        <fullName evidence="1">Uncharacterized protein</fullName>
    </submittedName>
</protein>
<proteinExistence type="predicted"/>
<evidence type="ECO:0000313" key="1">
    <source>
        <dbReference type="EMBL" id="KAJ0110797.1"/>
    </source>
</evidence>